<evidence type="ECO:0000256" key="4">
    <source>
        <dbReference type="ARBA" id="ARBA00022989"/>
    </source>
</evidence>
<reference evidence="8 9" key="1">
    <citation type="submission" date="2017-04" db="EMBL/GenBank/DDBJ databases">
        <authorList>
            <person name="Afonso C.L."/>
            <person name="Miller P.J."/>
            <person name="Scott M.A."/>
            <person name="Spackman E."/>
            <person name="Goraichik I."/>
            <person name="Dimitrov K.M."/>
            <person name="Suarez D.L."/>
            <person name="Swayne D.E."/>
        </authorList>
    </citation>
    <scope>NUCLEOTIDE SEQUENCE [LARGE SCALE GENOMIC DNA]</scope>
    <source>
        <strain evidence="8 9">USBA 355</strain>
    </source>
</reference>
<evidence type="ECO:0000313" key="9">
    <source>
        <dbReference type="Proteomes" id="UP000192917"/>
    </source>
</evidence>
<dbReference type="Pfam" id="PF00892">
    <property type="entry name" value="EamA"/>
    <property type="match status" value="2"/>
</dbReference>
<keyword evidence="4 6" id="KW-1133">Transmembrane helix</keyword>
<sequence>MSGDGRDGRLGYLLLASITLFWGVNWPAIKLSVGVLSVWDFRLLSAGVGGLGLLTIARLGRERLAVPRSQVGPLLLCALFNVVGWHLCSAFGVLLMPAGRAAILAFTMPLWASLFAVPILGERLTATRVYGLLLGLAGLAVLVGPDLVVFRTAPLGAGFMVLAAVSWGLGTVLLKRFRWTIATTTLAGWQQLAGALAIGLAGLAAGGLDPWPADIAPVNLAAIAYAVSVPMIYCFWAFMYTVRLLPAPVAAIGTLAVPVVGVFSGALLLGEPVGLREVGALLLICSALAVVLVLPAWRGRRA</sequence>
<feature type="domain" description="EamA" evidence="7">
    <location>
        <begin position="10"/>
        <end position="143"/>
    </location>
</feature>
<dbReference type="SUPFAM" id="SSF103481">
    <property type="entry name" value="Multidrug resistance efflux transporter EmrE"/>
    <property type="match status" value="2"/>
</dbReference>
<dbReference type="Proteomes" id="UP000192917">
    <property type="component" value="Unassembled WGS sequence"/>
</dbReference>
<dbReference type="EMBL" id="FWZX01000001">
    <property type="protein sequence ID" value="SME93566.1"/>
    <property type="molecule type" value="Genomic_DNA"/>
</dbReference>
<evidence type="ECO:0000256" key="3">
    <source>
        <dbReference type="ARBA" id="ARBA00022692"/>
    </source>
</evidence>
<dbReference type="InterPro" id="IPR050638">
    <property type="entry name" value="AA-Vitamin_Transporters"/>
</dbReference>
<comment type="subcellular location">
    <subcellularLocation>
        <location evidence="1">Cell membrane</location>
        <topology evidence="1">Multi-pass membrane protein</topology>
    </subcellularLocation>
</comment>
<feature type="transmembrane region" description="Helical" evidence="6">
    <location>
        <begin position="220"/>
        <end position="242"/>
    </location>
</feature>
<evidence type="ECO:0000256" key="1">
    <source>
        <dbReference type="ARBA" id="ARBA00004651"/>
    </source>
</evidence>
<dbReference type="PANTHER" id="PTHR32322">
    <property type="entry name" value="INNER MEMBRANE TRANSPORTER"/>
    <property type="match status" value="1"/>
</dbReference>
<protein>
    <submittedName>
        <fullName evidence="8">Threonine/homoserine efflux transporter RhtA</fullName>
    </submittedName>
</protein>
<keyword evidence="3 6" id="KW-0812">Transmembrane</keyword>
<feature type="transmembrane region" description="Helical" evidence="6">
    <location>
        <begin position="12"/>
        <end position="29"/>
    </location>
</feature>
<feature type="transmembrane region" description="Helical" evidence="6">
    <location>
        <begin position="129"/>
        <end position="149"/>
    </location>
</feature>
<evidence type="ECO:0000256" key="5">
    <source>
        <dbReference type="ARBA" id="ARBA00023136"/>
    </source>
</evidence>
<gene>
    <name evidence="8" type="ORF">SAMN05428998_101593</name>
</gene>
<feature type="transmembrane region" description="Helical" evidence="6">
    <location>
        <begin position="71"/>
        <end position="95"/>
    </location>
</feature>
<feature type="transmembrane region" description="Helical" evidence="6">
    <location>
        <begin position="249"/>
        <end position="268"/>
    </location>
</feature>
<feature type="domain" description="EamA" evidence="7">
    <location>
        <begin position="155"/>
        <end position="292"/>
    </location>
</feature>
<evidence type="ECO:0000313" key="8">
    <source>
        <dbReference type="EMBL" id="SME93566.1"/>
    </source>
</evidence>
<evidence type="ECO:0000259" key="7">
    <source>
        <dbReference type="Pfam" id="PF00892"/>
    </source>
</evidence>
<dbReference type="PANTHER" id="PTHR32322:SF18">
    <property type="entry name" value="S-ADENOSYLMETHIONINE_S-ADENOSYLHOMOCYSTEINE TRANSPORTER"/>
    <property type="match status" value="1"/>
</dbReference>
<organism evidence="8 9">
    <name type="scientific">Tistlia consotensis USBA 355</name>
    <dbReference type="NCBI Taxonomy" id="560819"/>
    <lineage>
        <taxon>Bacteria</taxon>
        <taxon>Pseudomonadati</taxon>
        <taxon>Pseudomonadota</taxon>
        <taxon>Alphaproteobacteria</taxon>
        <taxon>Rhodospirillales</taxon>
        <taxon>Rhodovibrionaceae</taxon>
        <taxon>Tistlia</taxon>
    </lineage>
</organism>
<dbReference type="AlphaFoldDB" id="A0A1Y6B841"/>
<feature type="transmembrane region" description="Helical" evidence="6">
    <location>
        <begin position="41"/>
        <end position="59"/>
    </location>
</feature>
<evidence type="ECO:0000256" key="6">
    <source>
        <dbReference type="SAM" id="Phobius"/>
    </source>
</evidence>
<keyword evidence="2" id="KW-1003">Cell membrane</keyword>
<dbReference type="RefSeq" id="WP_085120919.1">
    <property type="nucleotide sequence ID" value="NZ_FWZX01000001.1"/>
</dbReference>
<dbReference type="InterPro" id="IPR000620">
    <property type="entry name" value="EamA_dom"/>
</dbReference>
<dbReference type="InterPro" id="IPR037185">
    <property type="entry name" value="EmrE-like"/>
</dbReference>
<proteinExistence type="predicted"/>
<dbReference type="GO" id="GO:0005886">
    <property type="term" value="C:plasma membrane"/>
    <property type="evidence" value="ECO:0007669"/>
    <property type="project" value="UniProtKB-SubCell"/>
</dbReference>
<feature type="transmembrane region" description="Helical" evidence="6">
    <location>
        <begin position="101"/>
        <end position="120"/>
    </location>
</feature>
<feature type="transmembrane region" description="Helical" evidence="6">
    <location>
        <begin position="280"/>
        <end position="297"/>
    </location>
</feature>
<feature type="transmembrane region" description="Helical" evidence="6">
    <location>
        <begin position="155"/>
        <end position="174"/>
    </location>
</feature>
<keyword evidence="5 6" id="KW-0472">Membrane</keyword>
<feature type="transmembrane region" description="Helical" evidence="6">
    <location>
        <begin position="186"/>
        <end position="208"/>
    </location>
</feature>
<accession>A0A1Y6B841</accession>
<dbReference type="STRING" id="560819.SAMN05428998_101593"/>
<evidence type="ECO:0000256" key="2">
    <source>
        <dbReference type="ARBA" id="ARBA00022475"/>
    </source>
</evidence>
<keyword evidence="9" id="KW-1185">Reference proteome</keyword>
<name>A0A1Y6B841_9PROT</name>